<dbReference type="Gene3D" id="2.160.10.10">
    <property type="entry name" value="Hexapeptide repeat proteins"/>
    <property type="match status" value="1"/>
</dbReference>
<evidence type="ECO:0000313" key="3">
    <source>
        <dbReference type="Proteomes" id="UP000464374"/>
    </source>
</evidence>
<proteinExistence type="predicted"/>
<organism evidence="2 3">
    <name type="scientific">Treponema vincentii</name>
    <dbReference type="NCBI Taxonomy" id="69710"/>
    <lineage>
        <taxon>Bacteria</taxon>
        <taxon>Pseudomonadati</taxon>
        <taxon>Spirochaetota</taxon>
        <taxon>Spirochaetia</taxon>
        <taxon>Spirochaetales</taxon>
        <taxon>Treponemataceae</taxon>
        <taxon>Treponema</taxon>
    </lineage>
</organism>
<gene>
    <name evidence="2" type="ORF">GWP43_07150</name>
</gene>
<dbReference type="InterPro" id="IPR011004">
    <property type="entry name" value="Trimer_LpxA-like_sf"/>
</dbReference>
<dbReference type="RefSeq" id="WP_162663588.1">
    <property type="nucleotide sequence ID" value="NZ_CP048020.1"/>
</dbReference>
<dbReference type="AlphaFoldDB" id="A0A6P1Y1W5"/>
<name>A0A6P1Y1W5_9SPIR</name>
<dbReference type="SUPFAM" id="SSF51161">
    <property type="entry name" value="Trimeric LpxA-like enzymes"/>
    <property type="match status" value="1"/>
</dbReference>
<dbReference type="Proteomes" id="UP000464374">
    <property type="component" value="Chromosome"/>
</dbReference>
<sequence>MPVRVITADDFGVNFVNKSFLTSGRDEYTVRFTQNPAEKHRWRPLTFNEVETLIKNGNTCTNWNTFLVEDPFTPSLIKNSLFAGLVRISSLTECYLRYHDFIVPAGITNSKIISCDIGANCAVHDCAYLAHYIVGNTVILSRIDEMAATDHAKFGEGVIKDGEDEAVRVTIDVMNEAGGREILPFADMICADAFMWARYRDDAKLMAQLKKLTQDSCDSARGYYGTVGDNAVIKSCRIIKDVRFGEAVYIKGANKLKNLTIRSSAAEATQIGEGVELVNGIIGYGCRVFYGVKAVRFVLGNNCTLKYGARLIHSVMGDNSTISCCEVLNALIFPYHEQHHNNSFLIAAMIQGQSNMAAAATVGSNHNTRGNDGEIIAGRGFWPGLSATLKHNCRFASFVLLNKGNYPAELDIPFPFSLVSDNLRENCLDIMPAYFWMYNMYALARNNDKFKKRDKRKTKMQKIETEVLACDTAGEIMHAMELLEHIFETAWTAAGNQPESARYLLTHKRDELKKLPLTAENIEHSARPVKILHGVDAWYAYRDMLVWYGVTVLAKYIDETGSDGEVFSRSGVCSRFNLQNGTIPWVNAGGQLIREDEYDRLRNRIGAGELTSWHAIHAEYDRLWERYPFDRAEHAYSVLCRLAGVSVLAESHWRTYLDEALRLNRYIEAQVLISKKKDYTNHFRDITYRNRAERDAVLGHVEDNAFVQQSKQDAQHYAELFAPRRGSTLVE</sequence>
<evidence type="ECO:0000259" key="1">
    <source>
        <dbReference type="Pfam" id="PF16314"/>
    </source>
</evidence>
<dbReference type="EMBL" id="CP048020">
    <property type="protein sequence ID" value="QHX43260.1"/>
    <property type="molecule type" value="Genomic_DNA"/>
</dbReference>
<reference evidence="2 3" key="1">
    <citation type="submission" date="2020-01" db="EMBL/GenBank/DDBJ databases">
        <title>Complete genome sequence of a human oral phylogroup 1 Treponema sp. strain ATCC 700766, originally isolated from periodontitis dental plaque.</title>
        <authorList>
            <person name="Chan Y."/>
            <person name="Huo Y.-B."/>
            <person name="Yu X.-L."/>
            <person name="Zeng H."/>
            <person name="Leung W.-K."/>
            <person name="Watt R.M."/>
        </authorList>
    </citation>
    <scope>NUCLEOTIDE SEQUENCE [LARGE SCALE GENOMIC DNA]</scope>
    <source>
        <strain evidence="2 3">OMZ 804</strain>
    </source>
</reference>
<evidence type="ECO:0000313" key="2">
    <source>
        <dbReference type="EMBL" id="QHX43260.1"/>
    </source>
</evidence>
<accession>A0A6P1Y1W5</accession>
<dbReference type="InterPro" id="IPR032533">
    <property type="entry name" value="DUF4954"/>
</dbReference>
<protein>
    <submittedName>
        <fullName evidence="2">DUF4954 family protein</fullName>
    </submittedName>
</protein>
<feature type="domain" description="DUF4954" evidence="1">
    <location>
        <begin position="42"/>
        <end position="485"/>
    </location>
</feature>
<dbReference type="Pfam" id="PF16314">
    <property type="entry name" value="DUF4954"/>
    <property type="match status" value="1"/>
</dbReference>
<dbReference type="KEGG" id="trz:GWP43_07150"/>